<keyword evidence="1" id="KW-0732">Signal</keyword>
<dbReference type="Gene3D" id="2.60.40.1090">
    <property type="entry name" value="Fimbrial-type adhesion domain"/>
    <property type="match status" value="1"/>
</dbReference>
<evidence type="ECO:0000313" key="4">
    <source>
        <dbReference type="EMBL" id="TBL68517.1"/>
    </source>
</evidence>
<evidence type="ECO:0000259" key="2">
    <source>
        <dbReference type="Pfam" id="PF00419"/>
    </source>
</evidence>
<evidence type="ECO:0000256" key="1">
    <source>
        <dbReference type="SAM" id="SignalP"/>
    </source>
</evidence>
<dbReference type="EMBL" id="SITJ01000059">
    <property type="protein sequence ID" value="TBL68517.1"/>
    <property type="molecule type" value="Genomic_DNA"/>
</dbReference>
<feature type="domain" description="Fimbrial-type adhesion" evidence="2">
    <location>
        <begin position="192"/>
        <end position="328"/>
    </location>
</feature>
<name>A0ABD7Q7Z3_HAFAL</name>
<proteinExistence type="predicted"/>
<dbReference type="Proteomes" id="UP000291600">
    <property type="component" value="Unassembled WGS sequence"/>
</dbReference>
<dbReference type="Pfam" id="PF00419">
    <property type="entry name" value="Fimbrial"/>
    <property type="match status" value="1"/>
</dbReference>
<feature type="signal peptide" evidence="1">
    <location>
        <begin position="1"/>
        <end position="20"/>
    </location>
</feature>
<dbReference type="Gene3D" id="2.60.40.3310">
    <property type="match status" value="1"/>
</dbReference>
<dbReference type="Pfam" id="PF22003">
    <property type="entry name" value="MrkDrd"/>
    <property type="match status" value="1"/>
</dbReference>
<feature type="chain" id="PRO_5044819841" evidence="1">
    <location>
        <begin position="21"/>
        <end position="328"/>
    </location>
</feature>
<reference evidence="4 5" key="1">
    <citation type="submission" date="2019-02" db="EMBL/GenBank/DDBJ databases">
        <title>Comparative genomic analysis of the Hafnia genus genomes.</title>
        <authorList>
            <person name="Zhiqiu Y."/>
            <person name="Chao Y."/>
            <person name="Yuhui D."/>
            <person name="Di H."/>
            <person name="Bin L."/>
        </authorList>
    </citation>
    <scope>NUCLEOTIDE SEQUENCE [LARGE SCALE GENOMIC DNA]</scope>
    <source>
        <strain evidence="4 5">PCM_1210</strain>
    </source>
</reference>
<accession>A0ABD7Q7Z3</accession>
<dbReference type="SUPFAM" id="SSF49401">
    <property type="entry name" value="Bacterial adhesins"/>
    <property type="match status" value="1"/>
</dbReference>
<gene>
    <name evidence="4" type="ORF">EYY96_07480</name>
</gene>
<evidence type="ECO:0000259" key="3">
    <source>
        <dbReference type="Pfam" id="PF22003"/>
    </source>
</evidence>
<sequence>MLRMIITLTLVMLMSPGAWAICTIARGQPTQLAIGSQLITISADAPIDKVIPIAQYDSPIIGNGIGYDDCLNGTEYGKRVMDLSGQDADTRIYATNIAGIGIKLLFSNGSAFGNFPSTSVLSFPNGELKGTLDFPGQSFYRIQFFKIGNLRLNNTAGDTILPAGKIAYNYIMNDNPASYSTSLTIGEIKIISTPTCTTDGSKTVDFNTVTPSLLAAGVTRNLDFSIVCKSDYGSYSTKASMVTNTPSSNGSSIRIEDAAGNNDRMEIQITDGLDNLMKVDGTTLEHKSSTTSQGPAEFSWKAKLISGAKASPAGGVFSAKAEIVFDIQ</sequence>
<dbReference type="AlphaFoldDB" id="A0ABD7Q7Z3"/>
<protein>
    <submittedName>
        <fullName evidence="4">Fimbrial protein</fullName>
    </submittedName>
</protein>
<dbReference type="InterPro" id="IPR000259">
    <property type="entry name" value="Adhesion_dom_fimbrial"/>
</dbReference>
<evidence type="ECO:0000313" key="5">
    <source>
        <dbReference type="Proteomes" id="UP000291600"/>
    </source>
</evidence>
<dbReference type="InterPro" id="IPR036937">
    <property type="entry name" value="Adhesion_dom_fimbrial_sf"/>
</dbReference>
<organism evidence="4 5">
    <name type="scientific">Hafnia alvei</name>
    <dbReference type="NCBI Taxonomy" id="569"/>
    <lineage>
        <taxon>Bacteria</taxon>
        <taxon>Pseudomonadati</taxon>
        <taxon>Pseudomonadota</taxon>
        <taxon>Gammaproteobacteria</taxon>
        <taxon>Enterobacterales</taxon>
        <taxon>Hafniaceae</taxon>
        <taxon>Hafnia</taxon>
    </lineage>
</organism>
<dbReference type="InterPro" id="IPR054160">
    <property type="entry name" value="MrkD_recept-bd"/>
</dbReference>
<comment type="caution">
    <text evidence="4">The sequence shown here is derived from an EMBL/GenBank/DDBJ whole genome shotgun (WGS) entry which is preliminary data.</text>
</comment>
<dbReference type="InterPro" id="IPR008966">
    <property type="entry name" value="Adhesion_dom_sf"/>
</dbReference>
<feature type="domain" description="MrkD-like receptor binding" evidence="3">
    <location>
        <begin position="39"/>
        <end position="148"/>
    </location>
</feature>